<sequence>MSTAVDFAAFDVNELAVLDANDAVALPDMGASVIIIFGYTEDGEEILTEDSLNSEAAGSGSLSTSSSCC</sequence>
<dbReference type="Proteomes" id="UP001165143">
    <property type="component" value="Unassembled WGS sequence"/>
</dbReference>
<dbReference type="Pfam" id="PF19409">
    <property type="entry name" value="Thiopep_pre"/>
    <property type="match status" value="1"/>
</dbReference>
<name>A0A9W6PK35_9ACTN</name>
<reference evidence="1" key="1">
    <citation type="submission" date="2023-02" db="EMBL/GenBank/DDBJ databases">
        <title>Kitasatospora phosalacinea NBRC 14362.</title>
        <authorList>
            <person name="Ichikawa N."/>
            <person name="Sato H."/>
            <person name="Tonouchi N."/>
        </authorList>
    </citation>
    <scope>NUCLEOTIDE SEQUENCE</scope>
    <source>
        <strain evidence="1">NBRC 14362</strain>
    </source>
</reference>
<organism evidence="1 2">
    <name type="scientific">Kitasatospora phosalacinea</name>
    <dbReference type="NCBI Taxonomy" id="2065"/>
    <lineage>
        <taxon>Bacteria</taxon>
        <taxon>Bacillati</taxon>
        <taxon>Actinomycetota</taxon>
        <taxon>Actinomycetes</taxon>
        <taxon>Kitasatosporales</taxon>
        <taxon>Streptomycetaceae</taxon>
        <taxon>Kitasatospora</taxon>
    </lineage>
</organism>
<gene>
    <name evidence="1" type="ORF">Kpho01_43700</name>
</gene>
<comment type="caution">
    <text evidence="1">The sequence shown here is derived from an EMBL/GenBank/DDBJ whole genome shotgun (WGS) entry which is preliminary data.</text>
</comment>
<dbReference type="RefSeq" id="WP_158715229.1">
    <property type="nucleotide sequence ID" value="NZ_BSRX01000026.1"/>
</dbReference>
<proteinExistence type="predicted"/>
<evidence type="ECO:0000313" key="1">
    <source>
        <dbReference type="EMBL" id="GLW56359.1"/>
    </source>
</evidence>
<dbReference type="AlphaFoldDB" id="A0A9W6PK35"/>
<protein>
    <submittedName>
        <fullName evidence="1">Uncharacterized protein</fullName>
    </submittedName>
</protein>
<accession>A0A9W6PK35</accession>
<dbReference type="EMBL" id="BSRX01000026">
    <property type="protein sequence ID" value="GLW56359.1"/>
    <property type="molecule type" value="Genomic_DNA"/>
</dbReference>
<evidence type="ECO:0000313" key="2">
    <source>
        <dbReference type="Proteomes" id="UP001165143"/>
    </source>
</evidence>